<reference evidence="1 2" key="1">
    <citation type="submission" date="2024-01" db="EMBL/GenBank/DDBJ databases">
        <title>The genomes of 5 underutilized Papilionoideae crops provide insights into root nodulation and disease resistance.</title>
        <authorList>
            <person name="Yuan L."/>
        </authorList>
    </citation>
    <scope>NUCLEOTIDE SEQUENCE [LARGE SCALE GENOMIC DNA]</scope>
    <source>
        <strain evidence="1">LY-2023</strain>
        <tissue evidence="1">Leaf</tissue>
    </source>
</reference>
<name>A0AAN9FPI4_CLITE</name>
<organism evidence="1 2">
    <name type="scientific">Clitoria ternatea</name>
    <name type="common">Butterfly pea</name>
    <dbReference type="NCBI Taxonomy" id="43366"/>
    <lineage>
        <taxon>Eukaryota</taxon>
        <taxon>Viridiplantae</taxon>
        <taxon>Streptophyta</taxon>
        <taxon>Embryophyta</taxon>
        <taxon>Tracheophyta</taxon>
        <taxon>Spermatophyta</taxon>
        <taxon>Magnoliopsida</taxon>
        <taxon>eudicotyledons</taxon>
        <taxon>Gunneridae</taxon>
        <taxon>Pentapetalae</taxon>
        <taxon>rosids</taxon>
        <taxon>fabids</taxon>
        <taxon>Fabales</taxon>
        <taxon>Fabaceae</taxon>
        <taxon>Papilionoideae</taxon>
        <taxon>50 kb inversion clade</taxon>
        <taxon>NPAAA clade</taxon>
        <taxon>indigoferoid/millettioid clade</taxon>
        <taxon>Phaseoleae</taxon>
        <taxon>Clitoria</taxon>
    </lineage>
</organism>
<protein>
    <submittedName>
        <fullName evidence="1">Uncharacterized protein</fullName>
    </submittedName>
</protein>
<dbReference type="EMBL" id="JAYKXN010000006">
    <property type="protein sequence ID" value="KAK7280154.1"/>
    <property type="molecule type" value="Genomic_DNA"/>
</dbReference>
<evidence type="ECO:0000313" key="1">
    <source>
        <dbReference type="EMBL" id="KAK7280154.1"/>
    </source>
</evidence>
<gene>
    <name evidence="1" type="ORF">RJT34_25216</name>
</gene>
<comment type="caution">
    <text evidence="1">The sequence shown here is derived from an EMBL/GenBank/DDBJ whole genome shotgun (WGS) entry which is preliminary data.</text>
</comment>
<evidence type="ECO:0000313" key="2">
    <source>
        <dbReference type="Proteomes" id="UP001359559"/>
    </source>
</evidence>
<dbReference type="Proteomes" id="UP001359559">
    <property type="component" value="Unassembled WGS sequence"/>
</dbReference>
<accession>A0AAN9FPI4</accession>
<sequence>MSSVLCVHFYVDASFMYEEPMGKVGNFECATTMTLDYDFHPIALKQVKIRNPFESWGQQNSDFLKFCVSSLHVLLLANCHHSLADNEGRLKLAFEAIA</sequence>
<keyword evidence="2" id="KW-1185">Reference proteome</keyword>
<dbReference type="AlphaFoldDB" id="A0AAN9FPI4"/>
<proteinExistence type="predicted"/>